<keyword evidence="5" id="KW-1185">Reference proteome</keyword>
<evidence type="ECO:0000313" key="5">
    <source>
        <dbReference type="Proteomes" id="UP001190640"/>
    </source>
</evidence>
<sequence length="1116" mass="124396">MAASPSFFHQDAVPILAKTANVIVLEGRDLKGVKGDTPVTFVRVEYNALILGDSPKLDVSSDGSVKYNFSSSFDIHPEGPHLLDDLAHKPLLITVIEVLPKEKKQKEEKTVPLGQAVLDLLPLLQGSRDFKTTLPLYPMPGSPLESLRPDAKCILSVLVTVQESLLSPYQLSEGNLLRVTVEGAYAVPEVFVPTGPLQNYMVGFQVPAVGEKECPFVFKNGTLKLGGEREPVPRPKKWPVSNILAMGAQNIPDCFIVSSTYEEEDGELTALEDREIRIQGETIKKRIMWDLERRCYLDPAAVACFRKRIADCRYWPVEVARMPAVTSTKGKTGKAEKGAGVGSGGGGGEEEPISFHGVAYVNMVPLLYPGVTCIRGAFRVVSYHESEVFEKTKCATSLFRDGHHLGTNRFGPAGPHVKGMGKNMKEEKPARENVVRKLSNIVKVQPSEITVEAAMSLCQNVEGQQYADAGTFLVLEFALDKALVPKRLPEELASRVQEMIPPRPQLPRRTTGAKKAVEDYHFQVRSIAETILEEYHELFGRQLVEGLVVDEHTLENQKCQLNYELNSSGKYFAFKEQLKHAVVKIVREKYLKTTAFESLDQLQAFLSELYVYLVDQMHVALNQVLTQQSPSPPPPTYNTSEHLRLFAREAQANGDYTLASTYYQERLARNLQDIQNWLDYGAFCLLMEDNLKAQECFREAVALNHNHLPSLLLCGIMAVMLENYEEAEVFFEDATCLEPSSVLAWTILGLFYDIQENDIRVEMAFRKATKLLKARLAKEKLSVESTEAGRRKRLSASTFTPVQSVAFSKEELISEESLDVPSKLHSESLEPTVTIRHPEEEGATVKVSRRLSLASSKLRVPSLKEPVKMPVVVTDAESGPPPPAPAPISIFRETISFLMDVNALQFVHRALAHELASPQGGPSCEYYLVLAQTYLLKKEYDKAEKCLEQAVQINYLNPDVWAQKGHLCYLTKNFSEAKDCYERTISFVSDAADMHFVYLRLGSIYLEGKECDKAKSIFLLASKKSPSCLTWLGVGIACYRLKEMEEAEGALSEANALNNNNAEVWAYLALVCMEGGRQLEAEQSYKYAIKLGLANQDLLQELKAVQLQVGFGDPSF</sequence>
<accession>A0AA97K8M2</accession>
<proteinExistence type="predicted"/>
<dbReference type="GO" id="GO:0003341">
    <property type="term" value="P:cilium movement"/>
    <property type="evidence" value="ECO:0007669"/>
    <property type="project" value="TreeGrafter"/>
</dbReference>
<reference evidence="6" key="1">
    <citation type="submission" date="2025-08" db="UniProtKB">
        <authorList>
            <consortium name="RefSeq"/>
        </authorList>
    </citation>
    <scope>IDENTIFICATION</scope>
    <source>
        <tissue evidence="6">Blood</tissue>
    </source>
</reference>
<dbReference type="Gene3D" id="1.25.40.10">
    <property type="entry name" value="Tetratricopeptide repeat domain"/>
    <property type="match status" value="2"/>
</dbReference>
<dbReference type="GO" id="GO:0070062">
    <property type="term" value="C:extracellular exosome"/>
    <property type="evidence" value="ECO:0007669"/>
    <property type="project" value="TreeGrafter"/>
</dbReference>
<keyword evidence="6" id="KW-0282">Flagellum</keyword>
<dbReference type="AlphaFoldDB" id="A0AA97K8M2"/>
<dbReference type="PROSITE" id="PS50005">
    <property type="entry name" value="TPR"/>
    <property type="match status" value="1"/>
</dbReference>
<dbReference type="InterPro" id="IPR019734">
    <property type="entry name" value="TPR_rpt"/>
</dbReference>
<dbReference type="GO" id="GO:0031514">
    <property type="term" value="C:motile cilium"/>
    <property type="evidence" value="ECO:0007669"/>
    <property type="project" value="TreeGrafter"/>
</dbReference>
<dbReference type="Pfam" id="PF13181">
    <property type="entry name" value="TPR_8"/>
    <property type="match status" value="1"/>
</dbReference>
<feature type="region of interest" description="Disordered" evidence="4">
    <location>
        <begin position="409"/>
        <end position="430"/>
    </location>
</feature>
<dbReference type="GO" id="GO:0060271">
    <property type="term" value="P:cilium assembly"/>
    <property type="evidence" value="ECO:0007669"/>
    <property type="project" value="TreeGrafter"/>
</dbReference>
<evidence type="ECO:0000256" key="2">
    <source>
        <dbReference type="ARBA" id="ARBA00022803"/>
    </source>
</evidence>
<dbReference type="KEGG" id="emc:129340046"/>
<dbReference type="InterPro" id="IPR011990">
    <property type="entry name" value="TPR-like_helical_dom_sf"/>
</dbReference>
<keyword evidence="1" id="KW-0677">Repeat</keyword>
<keyword evidence="6" id="KW-0969">Cilium</keyword>
<dbReference type="SUPFAM" id="SSF48452">
    <property type="entry name" value="TPR-like"/>
    <property type="match status" value="2"/>
</dbReference>
<organism evidence="5 6">
    <name type="scientific">Eublepharis macularius</name>
    <name type="common">Leopard gecko</name>
    <name type="synonym">Cyrtodactylus macularius</name>
    <dbReference type="NCBI Taxonomy" id="481883"/>
    <lineage>
        <taxon>Eukaryota</taxon>
        <taxon>Metazoa</taxon>
        <taxon>Chordata</taxon>
        <taxon>Craniata</taxon>
        <taxon>Vertebrata</taxon>
        <taxon>Euteleostomi</taxon>
        <taxon>Lepidosauria</taxon>
        <taxon>Squamata</taxon>
        <taxon>Bifurcata</taxon>
        <taxon>Gekkota</taxon>
        <taxon>Eublepharidae</taxon>
        <taxon>Eublepharinae</taxon>
        <taxon>Eublepharis</taxon>
    </lineage>
</organism>
<evidence type="ECO:0000256" key="3">
    <source>
        <dbReference type="PROSITE-ProRule" id="PRU00339"/>
    </source>
</evidence>
<keyword evidence="6" id="KW-0966">Cell projection</keyword>
<dbReference type="PANTHER" id="PTHR44314">
    <property type="entry name" value="CILIA- AND FLAGELLA-ASSOCIATED PROTEIN 70"/>
    <property type="match status" value="1"/>
</dbReference>
<feature type="region of interest" description="Disordered" evidence="4">
    <location>
        <begin position="329"/>
        <end position="348"/>
    </location>
</feature>
<dbReference type="GeneID" id="129340046"/>
<name>A0AA97K8M2_EUBMA</name>
<evidence type="ECO:0000256" key="1">
    <source>
        <dbReference type="ARBA" id="ARBA00022737"/>
    </source>
</evidence>
<protein>
    <submittedName>
        <fullName evidence="6">Cilia- and flagella-associated protein 70</fullName>
    </submittedName>
</protein>
<evidence type="ECO:0000313" key="6">
    <source>
        <dbReference type="RefSeq" id="XP_054850571.1"/>
    </source>
</evidence>
<gene>
    <name evidence="6" type="primary">CFAP70</name>
</gene>
<dbReference type="SMART" id="SM00028">
    <property type="entry name" value="TPR"/>
    <property type="match status" value="9"/>
</dbReference>
<dbReference type="RefSeq" id="XP_054850571.1">
    <property type="nucleotide sequence ID" value="XM_054994596.1"/>
</dbReference>
<evidence type="ECO:0000256" key="4">
    <source>
        <dbReference type="SAM" id="MobiDB-lite"/>
    </source>
</evidence>
<keyword evidence="2 3" id="KW-0802">TPR repeat</keyword>
<dbReference type="CTD" id="118491"/>
<feature type="repeat" description="TPR" evidence="3">
    <location>
        <begin position="924"/>
        <end position="957"/>
    </location>
</feature>
<dbReference type="Proteomes" id="UP001190640">
    <property type="component" value="Chromosome 12"/>
</dbReference>
<dbReference type="InterPro" id="IPR052628">
    <property type="entry name" value="CFAP70"/>
</dbReference>
<dbReference type="PANTHER" id="PTHR44314:SF1">
    <property type="entry name" value="CILIA- AND FLAGELLA-ASSOCIATED PROTEIN 70"/>
    <property type="match status" value="1"/>
</dbReference>